<comment type="caution">
    <text evidence="2">The sequence shown here is derived from an EMBL/GenBank/DDBJ whole genome shotgun (WGS) entry which is preliminary data.</text>
</comment>
<accession>A0AAV2YIR9</accession>
<proteinExistence type="predicted"/>
<dbReference type="Pfam" id="PF13910">
    <property type="entry name" value="DUF4209"/>
    <property type="match status" value="1"/>
</dbReference>
<evidence type="ECO:0000313" key="2">
    <source>
        <dbReference type="EMBL" id="DAZ93222.1"/>
    </source>
</evidence>
<evidence type="ECO:0000259" key="1">
    <source>
        <dbReference type="Pfam" id="PF13910"/>
    </source>
</evidence>
<name>A0AAV2YIR9_9STRA</name>
<reference evidence="2" key="2">
    <citation type="journal article" date="2023" name="Microbiol Resour">
        <title>Decontamination and Annotation of the Draft Genome Sequence of the Oomycete Lagenidium giganteum ARSEF 373.</title>
        <authorList>
            <person name="Morgan W.R."/>
            <person name="Tartar A."/>
        </authorList>
    </citation>
    <scope>NUCLEOTIDE SEQUENCE</scope>
    <source>
        <strain evidence="2">ARSEF 373</strain>
    </source>
</reference>
<dbReference type="AlphaFoldDB" id="A0AAV2YIR9"/>
<feature type="domain" description="DUF4209" evidence="1">
    <location>
        <begin position="20"/>
        <end position="106"/>
    </location>
</feature>
<keyword evidence="3" id="KW-1185">Reference proteome</keyword>
<dbReference type="PANTHER" id="PTHR31701:SF2">
    <property type="entry name" value="ENDOPLASMIC RETICULUM MEMBRANE-ASSOCIATED RNA DEGRADATION PROTEIN"/>
    <property type="match status" value="1"/>
</dbReference>
<dbReference type="PANTHER" id="PTHR31701">
    <property type="entry name" value="ENDOPLASMIC RETICULUM MEMBRANE-ASSOCIATED RNA DEGRADATION PROTEIN"/>
    <property type="match status" value="1"/>
</dbReference>
<gene>
    <name evidence="2" type="ORF">N0F65_005076</name>
</gene>
<organism evidence="2 3">
    <name type="scientific">Lagenidium giganteum</name>
    <dbReference type="NCBI Taxonomy" id="4803"/>
    <lineage>
        <taxon>Eukaryota</taxon>
        <taxon>Sar</taxon>
        <taxon>Stramenopiles</taxon>
        <taxon>Oomycota</taxon>
        <taxon>Peronosporomycetes</taxon>
        <taxon>Pythiales</taxon>
        <taxon>Pythiaceae</taxon>
    </lineage>
</organism>
<dbReference type="InterPro" id="IPR039635">
    <property type="entry name" value="ERMARD"/>
</dbReference>
<dbReference type="Proteomes" id="UP001146120">
    <property type="component" value="Unassembled WGS sequence"/>
</dbReference>
<reference evidence="2" key="1">
    <citation type="submission" date="2022-11" db="EMBL/GenBank/DDBJ databases">
        <authorList>
            <person name="Morgan W.R."/>
            <person name="Tartar A."/>
        </authorList>
    </citation>
    <scope>NUCLEOTIDE SEQUENCE</scope>
    <source>
        <strain evidence="2">ARSEF 373</strain>
    </source>
</reference>
<protein>
    <recommendedName>
        <fullName evidence="1">DUF4209 domain-containing protein</fullName>
    </recommendedName>
</protein>
<evidence type="ECO:0000313" key="3">
    <source>
        <dbReference type="Proteomes" id="UP001146120"/>
    </source>
</evidence>
<dbReference type="EMBL" id="DAKRPA010000334">
    <property type="protein sequence ID" value="DAZ93222.1"/>
    <property type="molecule type" value="Genomic_DNA"/>
</dbReference>
<dbReference type="InterPro" id="IPR025209">
    <property type="entry name" value="DUF4209"/>
</dbReference>
<sequence length="619" mass="69132">MQPEQGDYYLSFVVLITILEKALYDLHHAEQARHRAASEGKKNMILRDLLQSDTLNALLPAGLMQLLKVLFLPSGLNLRNLVWHGFIIPADFPRCWSSLTILLLLELPRYFAADAAGAMSSVLFQSVKWDAKFVIKELQQASISSSFIPVGRRNLILKGCEALLERRDEPTFLFCVLPVLEHAIRVAFVRINQAEYGDKQIASAYAEAQIDAYYSTLDGFGQREKHQVLLHPVLHSDHIPCPASDDLTKTEEVATNALYSHFPLSALSVCLDLFMMAAGPNLRAKLCHGEADLSNFQVDLCQQKTDVVIPSYTSSFHPFFLLERDLECLQDEVVMFDSSCERWAEYECQVVSVEAGLMSINFGNGITITDTVGRIEDLFHVSSMNVGGGENRKMTSGKKPKSFGYLVREVDRVLEECEARLGDHFQDCHRHNRSVFLGSNVRVVVLQADGARCGDAKRISDWRSDVGIRALLSLGDTDGLSVAGCMIEIISSTRRSLATFQAKIHYLHNLVLIGQARTNHRRSLLVAVFFMPIFQRILMFCAACVEHQYVELIAKATEDEASCTQSLLFGRLQTKLLQFVTAFEGCTGSSEASQKSGDKAVQLALQFLRSKPVQRALVQ</sequence>